<dbReference type="AlphaFoldDB" id="A0A399T6X0"/>
<dbReference type="PANTHER" id="PTHR43133">
    <property type="entry name" value="RNA POLYMERASE ECF-TYPE SIGMA FACTO"/>
    <property type="match status" value="1"/>
</dbReference>
<keyword evidence="3" id="KW-0731">Sigma factor</keyword>
<dbReference type="SUPFAM" id="SSF88659">
    <property type="entry name" value="Sigma3 and sigma4 domains of RNA polymerase sigma factors"/>
    <property type="match status" value="1"/>
</dbReference>
<dbReference type="Gene3D" id="1.10.10.10">
    <property type="entry name" value="Winged helix-like DNA-binding domain superfamily/Winged helix DNA-binding domain"/>
    <property type="match status" value="1"/>
</dbReference>
<sequence>MEKAVSISIKIGGIEERILVERMQQGDTTAFELLFKYYYPGLVVFASNIVINKDEAEELVQDFFVRLWENRHSLKSDNPLKNYLFTSVKNRSINFLKSVQVKKNVIEELKRQMESEMRYNPDIYTDTELQQKLKLAFTKLPPRTAEIFTLSRFKGLSNDEIALSLELSKRTVETQISNALKILRKELQNYLTLLLFF</sequence>
<evidence type="ECO:0000256" key="2">
    <source>
        <dbReference type="ARBA" id="ARBA00023015"/>
    </source>
</evidence>
<dbReference type="InterPro" id="IPR039425">
    <property type="entry name" value="RNA_pol_sigma-70-like"/>
</dbReference>
<dbReference type="EMBL" id="QWGR01000002">
    <property type="protein sequence ID" value="RIJ49917.1"/>
    <property type="molecule type" value="Genomic_DNA"/>
</dbReference>
<keyword evidence="4" id="KW-0804">Transcription</keyword>
<dbReference type="NCBIfam" id="TIGR02985">
    <property type="entry name" value="Sig70_bacteroi1"/>
    <property type="match status" value="1"/>
</dbReference>
<evidence type="ECO:0000256" key="1">
    <source>
        <dbReference type="ARBA" id="ARBA00010641"/>
    </source>
</evidence>
<dbReference type="InterPro" id="IPR014284">
    <property type="entry name" value="RNA_pol_sigma-70_dom"/>
</dbReference>
<dbReference type="InterPro" id="IPR013325">
    <property type="entry name" value="RNA_pol_sigma_r2"/>
</dbReference>
<dbReference type="InterPro" id="IPR036388">
    <property type="entry name" value="WH-like_DNA-bd_sf"/>
</dbReference>
<comment type="caution">
    <text evidence="7">The sequence shown here is derived from an EMBL/GenBank/DDBJ whole genome shotgun (WGS) entry which is preliminary data.</text>
</comment>
<evidence type="ECO:0000259" key="6">
    <source>
        <dbReference type="Pfam" id="PF08281"/>
    </source>
</evidence>
<keyword evidence="8" id="KW-1185">Reference proteome</keyword>
<keyword evidence="2" id="KW-0805">Transcription regulation</keyword>
<protein>
    <submittedName>
        <fullName evidence="7">RNA polymerase sigma-70 factor</fullName>
    </submittedName>
</protein>
<dbReference type="GO" id="GO:0006352">
    <property type="term" value="P:DNA-templated transcription initiation"/>
    <property type="evidence" value="ECO:0007669"/>
    <property type="project" value="InterPro"/>
</dbReference>
<proteinExistence type="inferred from homology"/>
<dbReference type="RefSeq" id="WP_119436605.1">
    <property type="nucleotide sequence ID" value="NZ_QWGR01000002.1"/>
</dbReference>
<dbReference type="GO" id="GO:0016987">
    <property type="term" value="F:sigma factor activity"/>
    <property type="evidence" value="ECO:0007669"/>
    <property type="project" value="UniProtKB-KW"/>
</dbReference>
<dbReference type="OrthoDB" id="1493347at2"/>
<name>A0A399T6X0_9BACT</name>
<dbReference type="PANTHER" id="PTHR43133:SF46">
    <property type="entry name" value="RNA POLYMERASE SIGMA-70 FACTOR ECF SUBFAMILY"/>
    <property type="match status" value="1"/>
</dbReference>
<dbReference type="SUPFAM" id="SSF88946">
    <property type="entry name" value="Sigma2 domain of RNA polymerase sigma factors"/>
    <property type="match status" value="1"/>
</dbReference>
<evidence type="ECO:0000259" key="5">
    <source>
        <dbReference type="Pfam" id="PF04542"/>
    </source>
</evidence>
<evidence type="ECO:0000313" key="8">
    <source>
        <dbReference type="Proteomes" id="UP000265926"/>
    </source>
</evidence>
<dbReference type="Gene3D" id="1.10.1740.10">
    <property type="match status" value="1"/>
</dbReference>
<evidence type="ECO:0000313" key="7">
    <source>
        <dbReference type="EMBL" id="RIJ49917.1"/>
    </source>
</evidence>
<dbReference type="InterPro" id="IPR013249">
    <property type="entry name" value="RNA_pol_sigma70_r4_t2"/>
</dbReference>
<dbReference type="Pfam" id="PF04542">
    <property type="entry name" value="Sigma70_r2"/>
    <property type="match status" value="1"/>
</dbReference>
<dbReference type="InterPro" id="IPR007627">
    <property type="entry name" value="RNA_pol_sigma70_r2"/>
</dbReference>
<dbReference type="Pfam" id="PF08281">
    <property type="entry name" value="Sigma70_r4_2"/>
    <property type="match status" value="1"/>
</dbReference>
<evidence type="ECO:0000256" key="4">
    <source>
        <dbReference type="ARBA" id="ARBA00023163"/>
    </source>
</evidence>
<feature type="domain" description="RNA polymerase sigma factor 70 region 4 type 2" evidence="6">
    <location>
        <begin position="131"/>
        <end position="182"/>
    </location>
</feature>
<dbReference type="NCBIfam" id="TIGR02937">
    <property type="entry name" value="sigma70-ECF"/>
    <property type="match status" value="1"/>
</dbReference>
<dbReference type="GO" id="GO:0003677">
    <property type="term" value="F:DNA binding"/>
    <property type="evidence" value="ECO:0007669"/>
    <property type="project" value="InterPro"/>
</dbReference>
<evidence type="ECO:0000256" key="3">
    <source>
        <dbReference type="ARBA" id="ARBA00023082"/>
    </source>
</evidence>
<dbReference type="InterPro" id="IPR013324">
    <property type="entry name" value="RNA_pol_sigma_r3/r4-like"/>
</dbReference>
<dbReference type="Proteomes" id="UP000265926">
    <property type="component" value="Unassembled WGS sequence"/>
</dbReference>
<dbReference type="InterPro" id="IPR014327">
    <property type="entry name" value="RNA_pol_sigma70_bacteroid"/>
</dbReference>
<accession>A0A399T6X0</accession>
<reference evidence="7 8" key="1">
    <citation type="submission" date="2018-08" db="EMBL/GenBank/DDBJ databases">
        <title>Pallidiluteibacterium maritimus gen. nov., sp. nov., isolated from coastal sediment.</title>
        <authorList>
            <person name="Zhou L.Y."/>
        </authorList>
    </citation>
    <scope>NUCLEOTIDE SEQUENCE [LARGE SCALE GENOMIC DNA]</scope>
    <source>
        <strain evidence="7 8">XSD2</strain>
    </source>
</reference>
<gene>
    <name evidence="7" type="ORF">D1614_04010</name>
</gene>
<comment type="similarity">
    <text evidence="1">Belongs to the sigma-70 factor family. ECF subfamily.</text>
</comment>
<organism evidence="7 8">
    <name type="scientific">Maribellus luteus</name>
    <dbReference type="NCBI Taxonomy" id="2305463"/>
    <lineage>
        <taxon>Bacteria</taxon>
        <taxon>Pseudomonadati</taxon>
        <taxon>Bacteroidota</taxon>
        <taxon>Bacteroidia</taxon>
        <taxon>Marinilabiliales</taxon>
        <taxon>Prolixibacteraceae</taxon>
        <taxon>Maribellus</taxon>
    </lineage>
</organism>
<feature type="domain" description="RNA polymerase sigma-70 region 2" evidence="5">
    <location>
        <begin position="34"/>
        <end position="98"/>
    </location>
</feature>